<comment type="caution">
    <text evidence="1">The sequence shown here is derived from an EMBL/GenBank/DDBJ whole genome shotgun (WGS) entry which is preliminary data.</text>
</comment>
<organism evidence="1 2">
    <name type="scientific">Favolaschia claudopus</name>
    <dbReference type="NCBI Taxonomy" id="2862362"/>
    <lineage>
        <taxon>Eukaryota</taxon>
        <taxon>Fungi</taxon>
        <taxon>Dikarya</taxon>
        <taxon>Basidiomycota</taxon>
        <taxon>Agaricomycotina</taxon>
        <taxon>Agaricomycetes</taxon>
        <taxon>Agaricomycetidae</taxon>
        <taxon>Agaricales</taxon>
        <taxon>Marasmiineae</taxon>
        <taxon>Mycenaceae</taxon>
        <taxon>Favolaschia</taxon>
    </lineage>
</organism>
<dbReference type="EMBL" id="JAWWNJ010000034">
    <property type="protein sequence ID" value="KAK7025060.1"/>
    <property type="molecule type" value="Genomic_DNA"/>
</dbReference>
<evidence type="ECO:0000313" key="2">
    <source>
        <dbReference type="Proteomes" id="UP001362999"/>
    </source>
</evidence>
<reference evidence="1 2" key="1">
    <citation type="journal article" date="2024" name="J Genomics">
        <title>Draft genome sequencing and assembly of Favolaschia claudopus CIRM-BRFM 2984 isolated from oak limbs.</title>
        <authorList>
            <person name="Navarro D."/>
            <person name="Drula E."/>
            <person name="Chaduli D."/>
            <person name="Cazenave R."/>
            <person name="Ahrendt S."/>
            <person name="Wang J."/>
            <person name="Lipzen A."/>
            <person name="Daum C."/>
            <person name="Barry K."/>
            <person name="Grigoriev I.V."/>
            <person name="Favel A."/>
            <person name="Rosso M.N."/>
            <person name="Martin F."/>
        </authorList>
    </citation>
    <scope>NUCLEOTIDE SEQUENCE [LARGE SCALE GENOMIC DNA]</scope>
    <source>
        <strain evidence="1 2">CIRM-BRFM 2984</strain>
    </source>
</reference>
<protein>
    <submittedName>
        <fullName evidence="1">Uncharacterized protein</fullName>
    </submittedName>
</protein>
<proteinExistence type="predicted"/>
<evidence type="ECO:0000313" key="1">
    <source>
        <dbReference type="EMBL" id="KAK7025060.1"/>
    </source>
</evidence>
<dbReference type="SUPFAM" id="SSF52047">
    <property type="entry name" value="RNI-like"/>
    <property type="match status" value="1"/>
</dbReference>
<name>A0AAW0BFV0_9AGAR</name>
<keyword evidence="2" id="KW-1185">Reference proteome</keyword>
<accession>A0AAW0BFV0</accession>
<gene>
    <name evidence="1" type="ORF">R3P38DRAFT_3193982</name>
</gene>
<dbReference type="Proteomes" id="UP001362999">
    <property type="component" value="Unassembled WGS sequence"/>
</dbReference>
<dbReference type="AlphaFoldDB" id="A0AAW0BFV0"/>
<sequence length="347" mass="39174">MAEETDILEVWDSAFSTVLNNTLQAHCQTLKVEGGMFMVHHSQLQRDAKPLIRELNGSSPAQSEPGSSLKAFNISSRLLLMHPSYQWTIAAVNNSPNLTSLSLFRTEIPEGSWDHILGSIHAASLESVIIDLRSKIKAPALDQFLLRHPRISRLSLGRDLVELTETDVASKGPFRNLAHLSAPPSYTRFLMAHGRALNVRHVRLLIKVSSHLVFSADSINIKLKACYTYLERVHLTLVVMIDYDTSHWSAFLPEPSTEPYKRDSLRHARALEILAPKPDDAFEEPILRWLAQFPVLESVSFLRCANQTLDELSFVERVREVCPKLEVVTLDSRTYDAVALRLIYDSQ</sequence>